<dbReference type="KEGG" id="kro:BVG79_02249"/>
<dbReference type="STRING" id="92947.BVG79_02249"/>
<keyword evidence="2" id="KW-1185">Reference proteome</keyword>
<accession>A0A1W6P2D6</accession>
<evidence type="ECO:0000313" key="2">
    <source>
        <dbReference type="Proteomes" id="UP000242447"/>
    </source>
</evidence>
<name>A0A1W6P2D6_9RHOB</name>
<reference evidence="1 2" key="1">
    <citation type="submission" date="2017-02" db="EMBL/GenBank/DDBJ databases">
        <title>Ketogulonicigenium robustum SPU B003 Genome sequencing and assembly.</title>
        <authorList>
            <person name="Li Y."/>
            <person name="Liu L."/>
            <person name="Wang C."/>
            <person name="Zhang M."/>
            <person name="Zhang T."/>
            <person name="Zhang Y."/>
        </authorList>
    </citation>
    <scope>NUCLEOTIDE SEQUENCE [LARGE SCALE GENOMIC DNA]</scope>
    <source>
        <strain evidence="1 2">SPU_B003</strain>
    </source>
</reference>
<sequence>MARRAITRKPVCEAGYFNPIPKAITTKLPRRKAPLRS</sequence>
<dbReference type="EMBL" id="CP019937">
    <property type="protein sequence ID" value="ARO15589.1"/>
    <property type="molecule type" value="Genomic_DNA"/>
</dbReference>
<evidence type="ECO:0000313" key="1">
    <source>
        <dbReference type="EMBL" id="ARO15589.1"/>
    </source>
</evidence>
<dbReference type="AlphaFoldDB" id="A0A1W6P2D6"/>
<proteinExistence type="predicted"/>
<organism evidence="1 2">
    <name type="scientific">Ketogulonicigenium robustum</name>
    <dbReference type="NCBI Taxonomy" id="92947"/>
    <lineage>
        <taxon>Bacteria</taxon>
        <taxon>Pseudomonadati</taxon>
        <taxon>Pseudomonadota</taxon>
        <taxon>Alphaproteobacteria</taxon>
        <taxon>Rhodobacterales</taxon>
        <taxon>Roseobacteraceae</taxon>
        <taxon>Ketogulonicigenium</taxon>
    </lineage>
</organism>
<dbReference type="Proteomes" id="UP000242447">
    <property type="component" value="Chromosome"/>
</dbReference>
<gene>
    <name evidence="1" type="ORF">BVG79_02249</name>
</gene>
<protein>
    <submittedName>
        <fullName evidence="1">Uncharacterized protein</fullName>
    </submittedName>
</protein>